<organism evidence="1 2">
    <name type="scientific">Naganishia cerealis</name>
    <dbReference type="NCBI Taxonomy" id="610337"/>
    <lineage>
        <taxon>Eukaryota</taxon>
        <taxon>Fungi</taxon>
        <taxon>Dikarya</taxon>
        <taxon>Basidiomycota</taxon>
        <taxon>Agaricomycotina</taxon>
        <taxon>Tremellomycetes</taxon>
        <taxon>Filobasidiales</taxon>
        <taxon>Filobasidiaceae</taxon>
        <taxon>Naganishia</taxon>
    </lineage>
</organism>
<evidence type="ECO:0000313" key="2">
    <source>
        <dbReference type="Proteomes" id="UP001241377"/>
    </source>
</evidence>
<keyword evidence="2" id="KW-1185">Reference proteome</keyword>
<comment type="caution">
    <text evidence="1">The sequence shown here is derived from an EMBL/GenBank/DDBJ whole genome shotgun (WGS) entry which is preliminary data.</text>
</comment>
<proteinExistence type="predicted"/>
<name>A0ACC2WQA5_9TREE</name>
<gene>
    <name evidence="1" type="ORF">QFC19_000274</name>
</gene>
<reference evidence="1" key="1">
    <citation type="submission" date="2023-04" db="EMBL/GenBank/DDBJ databases">
        <title>Draft Genome sequencing of Naganishia species isolated from polar environments using Oxford Nanopore Technology.</title>
        <authorList>
            <person name="Leo P."/>
            <person name="Venkateswaran K."/>
        </authorList>
    </citation>
    <scope>NUCLEOTIDE SEQUENCE</scope>
    <source>
        <strain evidence="1">MNA-CCFEE 5261</strain>
    </source>
</reference>
<protein>
    <submittedName>
        <fullName evidence="1">Uncharacterized protein</fullName>
    </submittedName>
</protein>
<sequence length="1347" mass="153525">MAYDEVPPDEVQPQETKVQHLKQLDTVIALYDFPGTQPSHLPLRLGDSVNVLSKSDTGWWDGVIVGNNADLQRGWFPHNYVRSVNYVQPVLNKLQSNKEIDSITAANTAANVLIPSFTSLLQKNLLGDSEKNTPNNSTRKNSVVSFASSETSLHSDGKQERRPLKVHQDDEPLIAEDDPNILLQTFQEPETEHKGSILTQLDSIHAYGGSVSMDQEPSIPPINVVLVEEAESMAEKYCSEHHENVVWHPKSTTGGDLIFYSHQLDIYCEIMPLTQYNNDNLNFETFSVPPPEVLENASTAVLHSTSSSSNNNTSNTNQLLNADYGDASGHKFHRNALQESLKRDSATPSMASSQSTTHYHHFKQPFFAMSNLFYKHPTDLTQWSELRAQIHYILELCLKALKDYSKQLFNAHFSMLNKLVSLLASAARLQQNDFLSTKYELSLKRKLRRIVSSYAQIYINGALHLNVMHHSPHISDSQLFSNDINALNRSDANDSCKSSLSTIGNNEEGTFPLRNPSVSTITGKTYIQQIVLEVETLRYNLDNFVKIFMKITKDKRVKKSDYDGSDVSDDDGEERYDILPQLYPRFLTDEFNGGNWCNPFFATSNPVLNASGNDLKNRHHLKVLIDRDAHEKVVTQKTEAEKIANSLLEVLDPANQHMYYNKALVKERNTEILRLAYKYLFHAGLIMDVLESFDFTIFCLIRKWDTSSSPGEQEADKGLKDAPSEESLKDGVGEYERSGLTFDYPVVLDFFQFKQQFHDHVSKVVMTTQALTLEDPDVFRAVKEDDDLLYDRDVIKMPTERASRMLARLMTEKIEKEKGESMSLNPDTTMTKTLHGGLKLLDSMLDIVQHLIEERETILNYATRVMHDDVNMQLLVIERNNTSLSEKAEEGHSFYGSKKQTTNVPWYLEGDEEFDLLLDLKGNIKGGTKEALVAHLTHHDQTDSSFTSSFLFSFSTVTTLGELLTLMINRFNIEAPEGLSFEEYNTWISQKQAPIRLKVILVMRLLLEKYWVDSYYQEQILERWLAFAQSPAVQSLSGGKILSADIQRVLDGEKICFEREPSVVSGRPPAPLTRGSKKFKLLDIDYVELARQLTIREFKLYSKITKHACIAKVWGRKSGLSESTELITHFIKASNQLTNFVAYMILRKPDVKKRVQVIRYFVQVAEKCRQYNNFSSMTAIISALYSSSVHRLKKTWRYVSPETAMHLQSMNRLMNSSRNFNEYRDVLKFIGSEPCVPFFGVYLSDLTFVYHGNPDYLLNRTRMINFAKRSKTTEIVSGIDRFKTTAYNLQEVSEIQAYLDSWFDKCPSIDEQYQLSLNLEPRESSQGGSSGPRNQKSLLGNFVFNKL</sequence>
<evidence type="ECO:0000313" key="1">
    <source>
        <dbReference type="EMBL" id="KAJ9113355.1"/>
    </source>
</evidence>
<dbReference type="EMBL" id="JASBWR010000002">
    <property type="protein sequence ID" value="KAJ9113355.1"/>
    <property type="molecule type" value="Genomic_DNA"/>
</dbReference>
<accession>A0ACC2WQA5</accession>
<dbReference type="Proteomes" id="UP001241377">
    <property type="component" value="Unassembled WGS sequence"/>
</dbReference>